<sequence length="138" mass="15520">MDLVHGGQCRVSWTNVCHPKAFGGLGIPDLRLAGFALRVRWLWLQRSGHPYWDGLKALVERTVSDMFDASTFFMPGMVNRCSSRLTNGLMAAQWLPWLLISSSSCPSASEFLRIWDAVSHFQLSSGVGDRLVWCWTSD</sequence>
<name>Q84S54_ORYSJ</name>
<dbReference type="AlphaFoldDB" id="Q84S54"/>
<reference evidence="2" key="2">
    <citation type="journal article" date="2008" name="Nucleic Acids Res.">
        <title>The rice annotation project database (RAP-DB): 2008 update.</title>
        <authorList>
            <consortium name="The rice annotation project (RAP)"/>
        </authorList>
    </citation>
    <scope>GENOME REANNOTATION</scope>
    <source>
        <strain evidence="2">cv. Nipponbare</strain>
    </source>
</reference>
<organism evidence="1 2">
    <name type="scientific">Oryza sativa subsp. japonica</name>
    <name type="common">Rice</name>
    <dbReference type="NCBI Taxonomy" id="39947"/>
    <lineage>
        <taxon>Eukaryota</taxon>
        <taxon>Viridiplantae</taxon>
        <taxon>Streptophyta</taxon>
        <taxon>Embryophyta</taxon>
        <taxon>Tracheophyta</taxon>
        <taxon>Spermatophyta</taxon>
        <taxon>Magnoliopsida</taxon>
        <taxon>Liliopsida</taxon>
        <taxon>Poales</taxon>
        <taxon>Poaceae</taxon>
        <taxon>BOP clade</taxon>
        <taxon>Oryzoideae</taxon>
        <taxon>Oryzeae</taxon>
        <taxon>Oryzinae</taxon>
        <taxon>Oryza</taxon>
        <taxon>Oryza sativa</taxon>
    </lineage>
</organism>
<evidence type="ECO:0000313" key="1">
    <source>
        <dbReference type="EMBL" id="BAC99901.1"/>
    </source>
</evidence>
<gene>
    <name evidence="1" type="primary">OJ9990_A01.112</name>
</gene>
<evidence type="ECO:0000313" key="2">
    <source>
        <dbReference type="Proteomes" id="UP000000763"/>
    </source>
</evidence>
<dbReference type="EMBL" id="AP005847">
    <property type="protein sequence ID" value="BAC99901.1"/>
    <property type="molecule type" value="Genomic_DNA"/>
</dbReference>
<accession>Q84S54</accession>
<proteinExistence type="predicted"/>
<reference evidence="2" key="1">
    <citation type="journal article" date="2005" name="Nature">
        <title>The map-based sequence of the rice genome.</title>
        <authorList>
            <consortium name="International rice genome sequencing project (IRGSP)"/>
            <person name="Matsumoto T."/>
            <person name="Wu J."/>
            <person name="Kanamori H."/>
            <person name="Katayose Y."/>
            <person name="Fujisawa M."/>
            <person name="Namiki N."/>
            <person name="Mizuno H."/>
            <person name="Yamamoto K."/>
            <person name="Antonio B.A."/>
            <person name="Baba T."/>
            <person name="Sakata K."/>
            <person name="Nagamura Y."/>
            <person name="Aoki H."/>
            <person name="Arikawa K."/>
            <person name="Arita K."/>
            <person name="Bito T."/>
            <person name="Chiden Y."/>
            <person name="Fujitsuka N."/>
            <person name="Fukunaka R."/>
            <person name="Hamada M."/>
            <person name="Harada C."/>
            <person name="Hayashi A."/>
            <person name="Hijishita S."/>
            <person name="Honda M."/>
            <person name="Hosokawa S."/>
            <person name="Ichikawa Y."/>
            <person name="Idonuma A."/>
            <person name="Iijima M."/>
            <person name="Ikeda M."/>
            <person name="Ikeno M."/>
            <person name="Ito K."/>
            <person name="Ito S."/>
            <person name="Ito T."/>
            <person name="Ito Y."/>
            <person name="Ito Y."/>
            <person name="Iwabuchi A."/>
            <person name="Kamiya K."/>
            <person name="Karasawa W."/>
            <person name="Kurita K."/>
            <person name="Katagiri S."/>
            <person name="Kikuta A."/>
            <person name="Kobayashi H."/>
            <person name="Kobayashi N."/>
            <person name="Machita K."/>
            <person name="Maehara T."/>
            <person name="Masukawa M."/>
            <person name="Mizubayashi T."/>
            <person name="Mukai Y."/>
            <person name="Nagasaki H."/>
            <person name="Nagata Y."/>
            <person name="Naito S."/>
            <person name="Nakashima M."/>
            <person name="Nakama Y."/>
            <person name="Nakamichi Y."/>
            <person name="Nakamura M."/>
            <person name="Meguro A."/>
            <person name="Negishi M."/>
            <person name="Ohta I."/>
            <person name="Ohta T."/>
            <person name="Okamoto M."/>
            <person name="Ono N."/>
            <person name="Saji S."/>
            <person name="Sakaguchi M."/>
            <person name="Sakai K."/>
            <person name="Shibata M."/>
            <person name="Shimokawa T."/>
            <person name="Song J."/>
            <person name="Takazaki Y."/>
            <person name="Terasawa K."/>
            <person name="Tsugane M."/>
            <person name="Tsuji K."/>
            <person name="Ueda S."/>
            <person name="Waki K."/>
            <person name="Yamagata H."/>
            <person name="Yamamoto M."/>
            <person name="Yamamoto S."/>
            <person name="Yamane H."/>
            <person name="Yoshiki S."/>
            <person name="Yoshihara R."/>
            <person name="Yukawa K."/>
            <person name="Zhong H."/>
            <person name="Yano M."/>
            <person name="Yuan Q."/>
            <person name="Ouyang S."/>
            <person name="Liu J."/>
            <person name="Jones K.M."/>
            <person name="Gansberger K."/>
            <person name="Moffat K."/>
            <person name="Hill J."/>
            <person name="Bera J."/>
            <person name="Fadrosh D."/>
            <person name="Jin S."/>
            <person name="Johri S."/>
            <person name="Kim M."/>
            <person name="Overton L."/>
            <person name="Reardon M."/>
            <person name="Tsitrin T."/>
            <person name="Vuong H."/>
            <person name="Weaver B."/>
            <person name="Ciecko A."/>
            <person name="Tallon L."/>
            <person name="Jackson J."/>
            <person name="Pai G."/>
            <person name="Aken S.V."/>
            <person name="Utterback T."/>
            <person name="Reidmuller S."/>
            <person name="Feldblyum T."/>
            <person name="Hsiao J."/>
            <person name="Zismann V."/>
            <person name="Iobst S."/>
            <person name="de Vazeille A.R."/>
            <person name="Buell C.R."/>
            <person name="Ying K."/>
            <person name="Li Y."/>
            <person name="Lu T."/>
            <person name="Huang Y."/>
            <person name="Zhao Q."/>
            <person name="Feng Q."/>
            <person name="Zhang L."/>
            <person name="Zhu J."/>
            <person name="Weng Q."/>
            <person name="Mu J."/>
            <person name="Lu Y."/>
            <person name="Fan D."/>
            <person name="Liu Y."/>
            <person name="Guan J."/>
            <person name="Zhang Y."/>
            <person name="Yu S."/>
            <person name="Liu X."/>
            <person name="Zhang Y."/>
            <person name="Hong G."/>
            <person name="Han B."/>
            <person name="Choisne N."/>
            <person name="Demange N."/>
            <person name="Orjeda G."/>
            <person name="Samain S."/>
            <person name="Cattolico L."/>
            <person name="Pelletier E."/>
            <person name="Couloux A."/>
            <person name="Segurens B."/>
            <person name="Wincker P."/>
            <person name="D'Hont A."/>
            <person name="Scarpelli C."/>
            <person name="Weissenbach J."/>
            <person name="Salanoubat M."/>
            <person name="Quetier F."/>
            <person name="Yu Y."/>
            <person name="Kim H.R."/>
            <person name="Rambo T."/>
            <person name="Currie J."/>
            <person name="Collura K."/>
            <person name="Luo M."/>
            <person name="Yang T."/>
            <person name="Ammiraju J.S.S."/>
            <person name="Engler F."/>
            <person name="Soderlund C."/>
            <person name="Wing R.A."/>
            <person name="Palmer L.E."/>
            <person name="de la Bastide M."/>
            <person name="Spiegel L."/>
            <person name="Nascimento L."/>
            <person name="Zutavern T."/>
            <person name="O'Shaughnessy A."/>
            <person name="Dike S."/>
            <person name="Dedhia N."/>
            <person name="Preston R."/>
            <person name="Balija V."/>
            <person name="McCombie W.R."/>
            <person name="Chow T."/>
            <person name="Chen H."/>
            <person name="Chung M."/>
            <person name="Chen C."/>
            <person name="Shaw J."/>
            <person name="Wu H."/>
            <person name="Hsiao K."/>
            <person name="Chao Y."/>
            <person name="Chu M."/>
            <person name="Cheng C."/>
            <person name="Hour A."/>
            <person name="Lee P."/>
            <person name="Lin S."/>
            <person name="Lin Y."/>
            <person name="Liou J."/>
            <person name="Liu S."/>
            <person name="Hsing Y."/>
            <person name="Raghuvanshi S."/>
            <person name="Mohanty A."/>
            <person name="Bharti A.K."/>
            <person name="Gaur A."/>
            <person name="Gupta V."/>
            <person name="Kumar D."/>
            <person name="Ravi V."/>
            <person name="Vij S."/>
            <person name="Kapur A."/>
            <person name="Khurana P."/>
            <person name="Khurana P."/>
            <person name="Khurana J.P."/>
            <person name="Tyagi A.K."/>
            <person name="Gaikwad K."/>
            <person name="Singh A."/>
            <person name="Dalal V."/>
            <person name="Srivastava S."/>
            <person name="Dixit A."/>
            <person name="Pal A.K."/>
            <person name="Ghazi I.A."/>
            <person name="Yadav M."/>
            <person name="Pandit A."/>
            <person name="Bhargava A."/>
            <person name="Sureshbabu K."/>
            <person name="Batra K."/>
            <person name="Sharma T.R."/>
            <person name="Mohapatra T."/>
            <person name="Singh N.K."/>
            <person name="Messing J."/>
            <person name="Nelson A.B."/>
            <person name="Fuks G."/>
            <person name="Kavchok S."/>
            <person name="Keizer G."/>
            <person name="Linton E."/>
            <person name="Llaca V."/>
            <person name="Song R."/>
            <person name="Tanyolac B."/>
            <person name="Young S."/>
            <person name="Ho-Il K."/>
            <person name="Hahn J.H."/>
            <person name="Sangsakoo G."/>
            <person name="Vanavichit A."/>
            <person name="de Mattos Luiz.A.T."/>
            <person name="Zimmer P.D."/>
            <person name="Malone G."/>
            <person name="Dellagostin O."/>
            <person name="de Oliveira A.C."/>
            <person name="Bevan M."/>
            <person name="Bancroft I."/>
            <person name="Minx P."/>
            <person name="Cordum H."/>
            <person name="Wilson R."/>
            <person name="Cheng Z."/>
            <person name="Jin W."/>
            <person name="Jiang J."/>
            <person name="Leong S.A."/>
            <person name="Iwama H."/>
            <person name="Gojobori T."/>
            <person name="Itoh T."/>
            <person name="Niimura Y."/>
            <person name="Fujii Y."/>
            <person name="Habara T."/>
            <person name="Sakai H."/>
            <person name="Sato Y."/>
            <person name="Wilson G."/>
            <person name="Kumar K."/>
            <person name="McCouch S."/>
            <person name="Juretic N."/>
            <person name="Hoen D."/>
            <person name="Wright S."/>
            <person name="Bruskiewich R."/>
            <person name="Bureau T."/>
            <person name="Miyao A."/>
            <person name="Hirochika H."/>
            <person name="Nishikawa T."/>
            <person name="Kadowaki K."/>
            <person name="Sugiura M."/>
            <person name="Burr B."/>
            <person name="Sasaki T."/>
        </authorList>
    </citation>
    <scope>NUCLEOTIDE SEQUENCE [LARGE SCALE GENOMIC DNA]</scope>
    <source>
        <strain evidence="2">cv. Nipponbare</strain>
    </source>
</reference>
<protein>
    <submittedName>
        <fullName evidence="1">Uncharacterized protein</fullName>
    </submittedName>
</protein>
<dbReference type="Proteomes" id="UP000000763">
    <property type="component" value="Chromosome 8"/>
</dbReference>